<evidence type="ECO:0000256" key="4">
    <source>
        <dbReference type="ARBA" id="ARBA00022989"/>
    </source>
</evidence>
<evidence type="ECO:0000256" key="3">
    <source>
        <dbReference type="ARBA" id="ARBA00022737"/>
    </source>
</evidence>
<evidence type="ECO:0000256" key="1">
    <source>
        <dbReference type="ARBA" id="ARBA00004370"/>
    </source>
</evidence>
<feature type="non-terminal residue" evidence="7">
    <location>
        <position position="1"/>
    </location>
</feature>
<feature type="domain" description="PKD/REJ-like" evidence="6">
    <location>
        <begin position="61"/>
        <end position="476"/>
    </location>
</feature>
<protein>
    <recommendedName>
        <fullName evidence="6">PKD/REJ-like domain-containing protein</fullName>
    </recommendedName>
</protein>
<accession>A0A813KXT3</accession>
<evidence type="ECO:0000256" key="2">
    <source>
        <dbReference type="ARBA" id="ARBA00022692"/>
    </source>
</evidence>
<evidence type="ECO:0000259" key="6">
    <source>
        <dbReference type="Pfam" id="PF02010"/>
    </source>
</evidence>
<dbReference type="EMBL" id="CAJNNW010033171">
    <property type="protein sequence ID" value="CAE8717512.1"/>
    <property type="molecule type" value="Genomic_DNA"/>
</dbReference>
<evidence type="ECO:0000313" key="8">
    <source>
        <dbReference type="Proteomes" id="UP000626109"/>
    </source>
</evidence>
<organism evidence="7 8">
    <name type="scientific">Polarella glacialis</name>
    <name type="common">Dinoflagellate</name>
    <dbReference type="NCBI Taxonomy" id="89957"/>
    <lineage>
        <taxon>Eukaryota</taxon>
        <taxon>Sar</taxon>
        <taxon>Alveolata</taxon>
        <taxon>Dinophyceae</taxon>
        <taxon>Suessiales</taxon>
        <taxon>Suessiaceae</taxon>
        <taxon>Polarella</taxon>
    </lineage>
</organism>
<evidence type="ECO:0000256" key="5">
    <source>
        <dbReference type="ARBA" id="ARBA00023136"/>
    </source>
</evidence>
<dbReference type="PANTHER" id="PTHR46730:SF1">
    <property type="entry name" value="PLAT DOMAIN-CONTAINING PROTEIN"/>
    <property type="match status" value="1"/>
</dbReference>
<dbReference type="PANTHER" id="PTHR46730">
    <property type="entry name" value="POLYCYSTIN-1"/>
    <property type="match status" value="1"/>
</dbReference>
<gene>
    <name evidence="7" type="ORF">PGLA2088_LOCUS39572</name>
</gene>
<keyword evidence="4" id="KW-1133">Transmembrane helix</keyword>
<name>A0A813KXT3_POLGL</name>
<dbReference type="AlphaFoldDB" id="A0A813KXT3"/>
<dbReference type="Pfam" id="PF02010">
    <property type="entry name" value="REJ"/>
    <property type="match status" value="1"/>
</dbReference>
<reference evidence="7" key="1">
    <citation type="submission" date="2021-02" db="EMBL/GenBank/DDBJ databases">
        <authorList>
            <person name="Dougan E. K."/>
            <person name="Rhodes N."/>
            <person name="Thang M."/>
            <person name="Chan C."/>
        </authorList>
    </citation>
    <scope>NUCLEOTIDE SEQUENCE</scope>
</reference>
<keyword evidence="3" id="KW-0677">Repeat</keyword>
<comment type="subcellular location">
    <subcellularLocation>
        <location evidence="1">Membrane</location>
    </subcellularLocation>
</comment>
<dbReference type="GO" id="GO:0006816">
    <property type="term" value="P:calcium ion transport"/>
    <property type="evidence" value="ECO:0007669"/>
    <property type="project" value="TreeGrafter"/>
</dbReference>
<dbReference type="GO" id="GO:0005886">
    <property type="term" value="C:plasma membrane"/>
    <property type="evidence" value="ECO:0007669"/>
    <property type="project" value="TreeGrafter"/>
</dbReference>
<sequence>ATTYRLQLSVQSRWKLSTKKVVFLTKLNFAAPMVSILGPTQIEKKRPERITLQAQGVPSSCANASYELGYRWVVVSGNLNLEDYPQIITTTAALVIPEFILAPLDGETFNVYNFSVECFVNTDEGDVPERTAYAMVTVKIQRSNVYVVYRTDSRKITRGDILVLDARQSQDPDYPTPDGQTFKGNFKWKCLNPERSASKGPKKGTACFGGVASGEIQDLTTCRQDIGSKISDGGVMFYAPLFDDLTYCEYARGVVMLQTANFSIGEYRFSVEATSYDGRVASADVFIETTQFRVPKILLEVVDRKGKYPTTVAIRIKGTEEGQKTTEPRTYAYSVLVYLMNPEYNPDLALERMNDPENPYTVDRYKYTDQTDRFDTKDTSKFETSPSTPNMVIKPNVLQPSTTYKLRLNIILEQVTGYADVTISTAGLPPRSGRLEVIPQIGTMNQFRSLSAPNWVADDIPLSYSFGYRSDLGTSTVKNPFSSDPVPVSSREQPNFVKGDPSPEANFSLWIYVDVSTPYGA</sequence>
<keyword evidence="5" id="KW-0472">Membrane</keyword>
<dbReference type="InterPro" id="IPR002859">
    <property type="entry name" value="PKD/REJ-like"/>
</dbReference>
<comment type="caution">
    <text evidence="7">The sequence shown here is derived from an EMBL/GenBank/DDBJ whole genome shotgun (WGS) entry which is preliminary data.</text>
</comment>
<dbReference type="Proteomes" id="UP000626109">
    <property type="component" value="Unassembled WGS sequence"/>
</dbReference>
<evidence type="ECO:0000313" key="7">
    <source>
        <dbReference type="EMBL" id="CAE8717512.1"/>
    </source>
</evidence>
<proteinExistence type="predicted"/>
<feature type="non-terminal residue" evidence="7">
    <location>
        <position position="521"/>
    </location>
</feature>
<dbReference type="GO" id="GO:0005261">
    <property type="term" value="F:monoatomic cation channel activity"/>
    <property type="evidence" value="ECO:0007669"/>
    <property type="project" value="TreeGrafter"/>
</dbReference>
<keyword evidence="2" id="KW-0812">Transmembrane</keyword>